<organism evidence="1 2">
    <name type="scientific">Pseudomonas phage Phabio</name>
    <dbReference type="NCBI Taxonomy" id="2006668"/>
    <lineage>
        <taxon>Viruses</taxon>
        <taxon>Duplodnaviria</taxon>
        <taxon>Heunggongvirae</taxon>
        <taxon>Uroviricota</taxon>
        <taxon>Caudoviricetes</taxon>
        <taxon>Chimalliviridae</taxon>
        <taxon>Phabiovirus</taxon>
        <taxon>Phabiovirus phabio</taxon>
    </lineage>
</organism>
<dbReference type="EMBL" id="MF042360">
    <property type="protein sequence ID" value="ARV77041.1"/>
    <property type="molecule type" value="Genomic_DNA"/>
</dbReference>
<evidence type="ECO:0000313" key="2">
    <source>
        <dbReference type="Proteomes" id="UP000225448"/>
    </source>
</evidence>
<keyword evidence="2" id="KW-1185">Reference proteome</keyword>
<reference evidence="1 2" key="1">
    <citation type="submission" date="2017-05" db="EMBL/GenBank/DDBJ databases">
        <authorList>
            <person name="Song R."/>
            <person name="Chenine A.L."/>
            <person name="Ruprecht R.M."/>
        </authorList>
    </citation>
    <scope>NUCLEOTIDE SEQUENCE [LARGE SCALE GENOMIC DNA]</scope>
</reference>
<proteinExistence type="predicted"/>
<dbReference type="Proteomes" id="UP000225448">
    <property type="component" value="Segment"/>
</dbReference>
<sequence length="237" mass="27088">MYSLNYAGVVFSKSYNEVVRDLIADNKWSEAEPFHFKLNNADQEVSSVVSRSVDSMELSGLITLLHDNGVPHRLFTIPKYEARVLESFAARGERLVVHHRPRDMMYQLDYPSEGESARLFGLANAFKAAFNMDPWVPIKSIVVVGPHCEARKLYRWLDWSLRDNKVLGHYEYHGLNERLKMGKVYIQTHENVWHVFASDCVYVGEVTGVLDAECFVANINGFSQHGVVYEDPNDETA</sequence>
<gene>
    <name evidence="1" type="ORF">PHABIO_410</name>
</gene>
<name>A0A1Y0SU53_9CAUD</name>
<accession>A0A1Y0SU53</accession>
<evidence type="ECO:0000313" key="1">
    <source>
        <dbReference type="EMBL" id="ARV77041.1"/>
    </source>
</evidence>
<protein>
    <submittedName>
        <fullName evidence="1">Uncharacterized protein</fullName>
    </submittedName>
</protein>